<dbReference type="SUPFAM" id="SSF102712">
    <property type="entry name" value="JAB1/MPN domain"/>
    <property type="match status" value="1"/>
</dbReference>
<protein>
    <submittedName>
        <fullName evidence="8">Proteasome lid subunit RPN8/RPN11</fullName>
    </submittedName>
</protein>
<evidence type="ECO:0000259" key="7">
    <source>
        <dbReference type="Pfam" id="PF14464"/>
    </source>
</evidence>
<name>A0A840KER1_9FLAO</name>
<dbReference type="GO" id="GO:0008237">
    <property type="term" value="F:metallopeptidase activity"/>
    <property type="evidence" value="ECO:0007669"/>
    <property type="project" value="UniProtKB-KW"/>
</dbReference>
<dbReference type="RefSeq" id="WP_184189651.1">
    <property type="nucleotide sequence ID" value="NZ_JACHLE010000003.1"/>
</dbReference>
<dbReference type="Proteomes" id="UP000592180">
    <property type="component" value="Unassembled WGS sequence"/>
</dbReference>
<keyword evidence="2" id="KW-0479">Metal-binding</keyword>
<sequence length="235" mass="26993">MKKLKFIITTSAYQQIVKTLGSKIPEQGGILIGKDGVITDFVHDEFAETSSSTYSLNINFLNPIIKKFKEDDKELLGIIHSHPYGCRKLSRQDQEYFAGVLNKAKDVDYLFTPIVFSAKQEEFHFFPYVFYKDGKIEEVELEIVPNDYDEFINKDEKDQKTEKPDPNVVEERKQLLVAIHQNISANSSAENERLLISRLVIILLLIWNLIVLMLGLSAIVLTAIYFIITKNLITF</sequence>
<feature type="domain" description="JAB" evidence="7">
    <location>
        <begin position="22"/>
        <end position="111"/>
    </location>
</feature>
<dbReference type="AlphaFoldDB" id="A0A840KER1"/>
<dbReference type="GO" id="GO:0000502">
    <property type="term" value="C:proteasome complex"/>
    <property type="evidence" value="ECO:0007669"/>
    <property type="project" value="UniProtKB-KW"/>
</dbReference>
<dbReference type="InterPro" id="IPR028090">
    <property type="entry name" value="JAB_dom_prok"/>
</dbReference>
<keyword evidence="4" id="KW-0862">Zinc</keyword>
<evidence type="ECO:0000256" key="5">
    <source>
        <dbReference type="ARBA" id="ARBA00023049"/>
    </source>
</evidence>
<dbReference type="GO" id="GO:0006508">
    <property type="term" value="P:proteolysis"/>
    <property type="evidence" value="ECO:0007669"/>
    <property type="project" value="UniProtKB-KW"/>
</dbReference>
<evidence type="ECO:0000313" key="9">
    <source>
        <dbReference type="Proteomes" id="UP000592180"/>
    </source>
</evidence>
<gene>
    <name evidence="8" type="ORF">HNP38_002369</name>
</gene>
<keyword evidence="1" id="KW-0645">Protease</keyword>
<evidence type="ECO:0000256" key="2">
    <source>
        <dbReference type="ARBA" id="ARBA00022723"/>
    </source>
</evidence>
<keyword evidence="3" id="KW-0378">Hydrolase</keyword>
<keyword evidence="8" id="KW-0647">Proteasome</keyword>
<dbReference type="GO" id="GO:0046872">
    <property type="term" value="F:metal ion binding"/>
    <property type="evidence" value="ECO:0007669"/>
    <property type="project" value="UniProtKB-KW"/>
</dbReference>
<reference evidence="8 9" key="1">
    <citation type="submission" date="2020-08" db="EMBL/GenBank/DDBJ databases">
        <title>Functional genomics of gut bacteria from endangered species of beetles.</title>
        <authorList>
            <person name="Carlos-Shanley C."/>
        </authorList>
    </citation>
    <scope>NUCLEOTIDE SEQUENCE [LARGE SCALE GENOMIC DNA]</scope>
    <source>
        <strain evidence="8 9">S00151</strain>
    </source>
</reference>
<dbReference type="Gene3D" id="3.40.140.10">
    <property type="entry name" value="Cytidine Deaminase, domain 2"/>
    <property type="match status" value="1"/>
</dbReference>
<organism evidence="8 9">
    <name type="scientific">Chryseobacterium defluvii</name>
    <dbReference type="NCBI Taxonomy" id="160396"/>
    <lineage>
        <taxon>Bacteria</taxon>
        <taxon>Pseudomonadati</taxon>
        <taxon>Bacteroidota</taxon>
        <taxon>Flavobacteriia</taxon>
        <taxon>Flavobacteriales</taxon>
        <taxon>Weeksellaceae</taxon>
        <taxon>Chryseobacterium group</taxon>
        <taxon>Chryseobacterium</taxon>
    </lineage>
</organism>
<keyword evidence="6" id="KW-1133">Transmembrane helix</keyword>
<evidence type="ECO:0000256" key="1">
    <source>
        <dbReference type="ARBA" id="ARBA00022670"/>
    </source>
</evidence>
<comment type="caution">
    <text evidence="8">The sequence shown here is derived from an EMBL/GenBank/DDBJ whole genome shotgun (WGS) entry which is preliminary data.</text>
</comment>
<dbReference type="EMBL" id="JACHLE010000003">
    <property type="protein sequence ID" value="MBB4807065.1"/>
    <property type="molecule type" value="Genomic_DNA"/>
</dbReference>
<keyword evidence="9" id="KW-1185">Reference proteome</keyword>
<evidence type="ECO:0000256" key="3">
    <source>
        <dbReference type="ARBA" id="ARBA00022801"/>
    </source>
</evidence>
<evidence type="ECO:0000313" key="8">
    <source>
        <dbReference type="EMBL" id="MBB4807065.1"/>
    </source>
</evidence>
<evidence type="ECO:0000256" key="4">
    <source>
        <dbReference type="ARBA" id="ARBA00022833"/>
    </source>
</evidence>
<proteinExistence type="predicted"/>
<accession>A0A840KER1</accession>
<keyword evidence="6" id="KW-0812">Transmembrane</keyword>
<dbReference type="Pfam" id="PF14464">
    <property type="entry name" value="Prok-JAB"/>
    <property type="match status" value="1"/>
</dbReference>
<feature type="transmembrane region" description="Helical" evidence="6">
    <location>
        <begin position="199"/>
        <end position="228"/>
    </location>
</feature>
<keyword evidence="5" id="KW-0482">Metalloprotease</keyword>
<keyword evidence="6" id="KW-0472">Membrane</keyword>
<evidence type="ECO:0000256" key="6">
    <source>
        <dbReference type="SAM" id="Phobius"/>
    </source>
</evidence>